<protein>
    <recommendedName>
        <fullName evidence="1">diguanylate cyclase</fullName>
        <ecNumber evidence="1">2.7.7.65</ecNumber>
    </recommendedName>
</protein>
<dbReference type="Pfam" id="PF00990">
    <property type="entry name" value="GGDEF"/>
    <property type="match status" value="1"/>
</dbReference>
<feature type="transmembrane region" description="Helical" evidence="4">
    <location>
        <begin position="165"/>
        <end position="191"/>
    </location>
</feature>
<dbReference type="Proteomes" id="UP000006772">
    <property type="component" value="Unassembled WGS sequence"/>
</dbReference>
<gene>
    <name evidence="6" type="ORF">HFRIS_008506</name>
</gene>
<feature type="domain" description="GGDEF" evidence="5">
    <location>
        <begin position="327"/>
        <end position="464"/>
    </location>
</feature>
<evidence type="ECO:0000256" key="2">
    <source>
        <dbReference type="ARBA" id="ARBA00034247"/>
    </source>
</evidence>
<dbReference type="InterPro" id="IPR000160">
    <property type="entry name" value="GGDEF_dom"/>
</dbReference>
<evidence type="ECO:0000256" key="1">
    <source>
        <dbReference type="ARBA" id="ARBA00012528"/>
    </source>
</evidence>
<dbReference type="SUPFAM" id="SSF55073">
    <property type="entry name" value="Nucleotide cyclase"/>
    <property type="match status" value="1"/>
</dbReference>
<reference evidence="6 7" key="1">
    <citation type="journal article" date="2013" name="Front. Microbiol.">
        <title>The genome of the endophytic bacterium H. frisingense GSF30(T) identifies diverse strategies in the Herbaspirillum genus to interact with plants.</title>
        <authorList>
            <person name="Straub D."/>
            <person name="Rothballer M."/>
            <person name="Hartmann A."/>
            <person name="Ludewig U."/>
        </authorList>
    </citation>
    <scope>NUCLEOTIDE SEQUENCE [LARGE SCALE GENOMIC DNA]</scope>
    <source>
        <strain evidence="6 7">GSF30</strain>
    </source>
</reference>
<dbReference type="PROSITE" id="PS50887">
    <property type="entry name" value="GGDEF"/>
    <property type="match status" value="1"/>
</dbReference>
<dbReference type="InterPro" id="IPR043128">
    <property type="entry name" value="Rev_trsase/Diguanyl_cyclase"/>
</dbReference>
<keyword evidence="4" id="KW-0472">Membrane</keyword>
<keyword evidence="3" id="KW-0175">Coiled coil</keyword>
<dbReference type="NCBIfam" id="TIGR00254">
    <property type="entry name" value="GGDEF"/>
    <property type="match status" value="1"/>
</dbReference>
<dbReference type="InterPro" id="IPR029787">
    <property type="entry name" value="Nucleotide_cyclase"/>
</dbReference>
<dbReference type="CDD" id="cd01949">
    <property type="entry name" value="GGDEF"/>
    <property type="match status" value="1"/>
</dbReference>
<dbReference type="RefSeq" id="WP_006462883.1">
    <property type="nucleotide sequence ID" value="NZ_AEEC02000009.1"/>
</dbReference>
<dbReference type="FunFam" id="3.30.70.270:FF:000001">
    <property type="entry name" value="Diguanylate cyclase domain protein"/>
    <property type="match status" value="1"/>
</dbReference>
<sequence length="477" mass="52867">MNLLSKNSLAVHLLRIIFGSYFLVTLIVTCLQLGAEYEHTQSGVDNELRAMDLTFGASLASSTWRFQGDVQKATLRGISNLPVVTGVKIEDPQGRLVMAQGNIVDHDGRQIHVDPEGQRSPVRTGFLNAATSHRFPILYRDEHGVTHDIGAWTVYSSRHVVIQKVAYGFTLILINSVIKTLVLWFIFLYVFNRWLGRPITRLSGFVRRQDLNRPDLPDSPQSIELPGKKRHELHFLADAINAMLANLRSHTIQNRTLYAQLEQEKESLRALNKSLELRIAERTRDLAQANEQLRSLSLTDGLTGIANRRSFDDTLDQEWRRSVRHGKPLTVAFIDVDWFKPYNDHYGHVAGDAVLRQVAQTMRDTVCRAGETVARYGGEEFAVIAADTDGEQGVQIVQRMCDAIHALALPHAGSTLGRITISGGVASCIPAHPGARLESLLQAADAALYQAKTLGRNRVLLAPPFVSPPPSSSPSPA</sequence>
<dbReference type="InterPro" id="IPR050469">
    <property type="entry name" value="Diguanylate_Cyclase"/>
</dbReference>
<keyword evidence="4" id="KW-1133">Transmembrane helix</keyword>
<organism evidence="6 7">
    <name type="scientific">Herbaspirillum frisingense GSF30</name>
    <dbReference type="NCBI Taxonomy" id="864073"/>
    <lineage>
        <taxon>Bacteria</taxon>
        <taxon>Pseudomonadati</taxon>
        <taxon>Pseudomonadota</taxon>
        <taxon>Betaproteobacteria</taxon>
        <taxon>Burkholderiales</taxon>
        <taxon>Oxalobacteraceae</taxon>
        <taxon>Herbaspirillum</taxon>
    </lineage>
</organism>
<dbReference type="PANTHER" id="PTHR45138:SF9">
    <property type="entry name" value="DIGUANYLATE CYCLASE DGCM-RELATED"/>
    <property type="match status" value="1"/>
</dbReference>
<dbReference type="PANTHER" id="PTHR45138">
    <property type="entry name" value="REGULATORY COMPONENTS OF SENSORY TRANSDUCTION SYSTEM"/>
    <property type="match status" value="1"/>
</dbReference>
<dbReference type="GO" id="GO:0052621">
    <property type="term" value="F:diguanylate cyclase activity"/>
    <property type="evidence" value="ECO:0007669"/>
    <property type="project" value="UniProtKB-EC"/>
</dbReference>
<proteinExistence type="predicted"/>
<evidence type="ECO:0000313" key="7">
    <source>
        <dbReference type="Proteomes" id="UP000006772"/>
    </source>
</evidence>
<dbReference type="SMART" id="SM00267">
    <property type="entry name" value="GGDEF"/>
    <property type="match status" value="1"/>
</dbReference>
<comment type="caution">
    <text evidence="6">The sequence shown here is derived from an EMBL/GenBank/DDBJ whole genome shotgun (WGS) entry which is preliminary data.</text>
</comment>
<dbReference type="EC" id="2.7.7.65" evidence="1"/>
<comment type="catalytic activity">
    <reaction evidence="2">
        <text>2 GTP = 3',3'-c-di-GMP + 2 diphosphate</text>
        <dbReference type="Rhea" id="RHEA:24898"/>
        <dbReference type="ChEBI" id="CHEBI:33019"/>
        <dbReference type="ChEBI" id="CHEBI:37565"/>
        <dbReference type="ChEBI" id="CHEBI:58805"/>
        <dbReference type="EC" id="2.7.7.65"/>
    </reaction>
</comment>
<feature type="transmembrane region" description="Helical" evidence="4">
    <location>
        <begin position="12"/>
        <end position="35"/>
    </location>
</feature>
<evidence type="ECO:0000256" key="4">
    <source>
        <dbReference type="SAM" id="Phobius"/>
    </source>
</evidence>
<dbReference type="EMBL" id="AEEC02000009">
    <property type="protein sequence ID" value="EOA05169.1"/>
    <property type="molecule type" value="Genomic_DNA"/>
</dbReference>
<dbReference type="AlphaFoldDB" id="A0AAI9N4E4"/>
<accession>A0AAI9N4E4</accession>
<dbReference type="Gene3D" id="3.30.70.270">
    <property type="match status" value="1"/>
</dbReference>
<name>A0AAI9N4E4_9BURK</name>
<evidence type="ECO:0000259" key="5">
    <source>
        <dbReference type="PROSITE" id="PS50887"/>
    </source>
</evidence>
<evidence type="ECO:0000313" key="6">
    <source>
        <dbReference type="EMBL" id="EOA05169.1"/>
    </source>
</evidence>
<keyword evidence="4" id="KW-0812">Transmembrane</keyword>
<feature type="coiled-coil region" evidence="3">
    <location>
        <begin position="254"/>
        <end position="299"/>
    </location>
</feature>
<dbReference type="Gene3D" id="6.10.340.10">
    <property type="match status" value="1"/>
</dbReference>
<evidence type="ECO:0000256" key="3">
    <source>
        <dbReference type="SAM" id="Coils"/>
    </source>
</evidence>